<comment type="similarity">
    <text evidence="2">Belongs to the mitochondrion-specific ribosomal protein mL43 family.</text>
</comment>
<reference evidence="8 9" key="1">
    <citation type="submission" date="2015-12" db="EMBL/GenBank/DDBJ databases">
        <title>The genome of Folsomia candida.</title>
        <authorList>
            <person name="Faddeeva A."/>
            <person name="Derks M.F."/>
            <person name="Anvar Y."/>
            <person name="Smit S."/>
            <person name="Van Straalen N."/>
            <person name="Roelofs D."/>
        </authorList>
    </citation>
    <scope>NUCLEOTIDE SEQUENCE [LARGE SCALE GENOMIC DNA]</scope>
    <source>
        <strain evidence="8 9">VU population</strain>
        <tissue evidence="8">Whole body</tissue>
    </source>
</reference>
<sequence>MSVNSLFTKSGYVTAPLANGVGRYIPQCLRMTIKFCKSHGGSRGVREFIENHLVEFARQNPGTVVYLKPRRHRSPVVVAEYLNEGREWMPLHDMPCEEIIKWLGVLRTSAGYGEMHYRSYQHTDTPSIQGPWTPFTHQPPEKNIMTFPNDACQDPPLLKPSATEIIKKMYQNQS</sequence>
<dbReference type="GO" id="GO:0032543">
    <property type="term" value="P:mitochondrial translation"/>
    <property type="evidence" value="ECO:0007669"/>
    <property type="project" value="InterPro"/>
</dbReference>
<keyword evidence="9" id="KW-1185">Reference proteome</keyword>
<evidence type="ECO:0000256" key="6">
    <source>
        <dbReference type="ARBA" id="ARBA00035188"/>
    </source>
</evidence>
<keyword evidence="5" id="KW-0687">Ribonucleoprotein</keyword>
<protein>
    <recommendedName>
        <fullName evidence="6">Large ribosomal subunit protein mL43</fullName>
    </recommendedName>
</protein>
<dbReference type="PANTHER" id="PTHR21396:SF2">
    <property type="entry name" value="LARGE RIBOSOMAL SUBUNIT PROTEIN ML43"/>
    <property type="match status" value="1"/>
</dbReference>
<dbReference type="GO" id="GO:0003735">
    <property type="term" value="F:structural constituent of ribosome"/>
    <property type="evidence" value="ECO:0007669"/>
    <property type="project" value="InterPro"/>
</dbReference>
<keyword evidence="4" id="KW-0496">Mitochondrion</keyword>
<dbReference type="InterPro" id="IPR036249">
    <property type="entry name" value="Thioredoxin-like_sf"/>
</dbReference>
<dbReference type="AlphaFoldDB" id="A0A226ERH3"/>
<dbReference type="SMART" id="SM00916">
    <property type="entry name" value="L51_S25_CI-B8"/>
    <property type="match status" value="1"/>
</dbReference>
<dbReference type="EMBL" id="LNIX01000002">
    <property type="protein sequence ID" value="OXA60235.1"/>
    <property type="molecule type" value="Genomic_DNA"/>
</dbReference>
<dbReference type="InterPro" id="IPR007741">
    <property type="entry name" value="Ribosomal_mL43/mS25/NADH_DH"/>
</dbReference>
<dbReference type="SUPFAM" id="SSF52833">
    <property type="entry name" value="Thioredoxin-like"/>
    <property type="match status" value="1"/>
</dbReference>
<dbReference type="InterPro" id="IPR039927">
    <property type="entry name" value="Ribosomal_mL43"/>
</dbReference>
<evidence type="ECO:0000313" key="8">
    <source>
        <dbReference type="EMBL" id="OXA60235.1"/>
    </source>
</evidence>
<evidence type="ECO:0000256" key="2">
    <source>
        <dbReference type="ARBA" id="ARBA00006073"/>
    </source>
</evidence>
<dbReference type="GO" id="GO:0005762">
    <property type="term" value="C:mitochondrial large ribosomal subunit"/>
    <property type="evidence" value="ECO:0007669"/>
    <property type="project" value="TreeGrafter"/>
</dbReference>
<name>A0A226ERH3_FOLCA</name>
<dbReference type="STRING" id="158441.A0A226ERH3"/>
<evidence type="ECO:0000259" key="7">
    <source>
        <dbReference type="SMART" id="SM00916"/>
    </source>
</evidence>
<dbReference type="PANTHER" id="PTHR21396">
    <property type="entry name" value="39S RIBOSOMAL PROTEIN L43"/>
    <property type="match status" value="1"/>
</dbReference>
<keyword evidence="3" id="KW-0689">Ribosomal protein</keyword>
<evidence type="ECO:0000313" key="9">
    <source>
        <dbReference type="Proteomes" id="UP000198287"/>
    </source>
</evidence>
<proteinExistence type="inferred from homology"/>
<evidence type="ECO:0000256" key="1">
    <source>
        <dbReference type="ARBA" id="ARBA00004173"/>
    </source>
</evidence>
<organism evidence="8 9">
    <name type="scientific">Folsomia candida</name>
    <name type="common">Springtail</name>
    <dbReference type="NCBI Taxonomy" id="158441"/>
    <lineage>
        <taxon>Eukaryota</taxon>
        <taxon>Metazoa</taxon>
        <taxon>Ecdysozoa</taxon>
        <taxon>Arthropoda</taxon>
        <taxon>Hexapoda</taxon>
        <taxon>Collembola</taxon>
        <taxon>Entomobryomorpha</taxon>
        <taxon>Isotomoidea</taxon>
        <taxon>Isotomidae</taxon>
        <taxon>Proisotominae</taxon>
        <taxon>Folsomia</taxon>
    </lineage>
</organism>
<evidence type="ECO:0000256" key="4">
    <source>
        <dbReference type="ARBA" id="ARBA00023128"/>
    </source>
</evidence>
<comment type="caution">
    <text evidence="8">The sequence shown here is derived from an EMBL/GenBank/DDBJ whole genome shotgun (WGS) entry which is preliminary data.</text>
</comment>
<evidence type="ECO:0000256" key="3">
    <source>
        <dbReference type="ARBA" id="ARBA00022980"/>
    </source>
</evidence>
<comment type="subcellular location">
    <subcellularLocation>
        <location evidence="1">Mitochondrion</location>
    </subcellularLocation>
</comment>
<dbReference type="OrthoDB" id="88at2759"/>
<evidence type="ECO:0000256" key="5">
    <source>
        <dbReference type="ARBA" id="ARBA00023274"/>
    </source>
</evidence>
<dbReference type="Gene3D" id="3.40.30.10">
    <property type="entry name" value="Glutaredoxin"/>
    <property type="match status" value="1"/>
</dbReference>
<dbReference type="OMA" id="ISKWIDL"/>
<gene>
    <name evidence="8" type="ORF">Fcan01_05764</name>
</gene>
<accession>A0A226ERH3</accession>
<dbReference type="Proteomes" id="UP000198287">
    <property type="component" value="Unassembled WGS sequence"/>
</dbReference>
<feature type="domain" description="Ribosomal protein/NADH dehydrogenase" evidence="7">
    <location>
        <begin position="37"/>
        <end position="110"/>
    </location>
</feature>
<dbReference type="Pfam" id="PF05047">
    <property type="entry name" value="L51_S25_CI-B8"/>
    <property type="match status" value="1"/>
</dbReference>